<dbReference type="Pfam" id="PF00326">
    <property type="entry name" value="Peptidase_S9"/>
    <property type="match status" value="1"/>
</dbReference>
<name>A0A1Y2BQQ7_9FUNG</name>
<comment type="caution">
    <text evidence="6">The sequence shown here is derived from an EMBL/GenBank/DDBJ whole genome shotgun (WGS) entry which is preliminary data.</text>
</comment>
<dbReference type="PANTHER" id="PTHR42776:SF27">
    <property type="entry name" value="DIPEPTIDYL PEPTIDASE FAMILY MEMBER 6"/>
    <property type="match status" value="1"/>
</dbReference>
<evidence type="ECO:0000256" key="4">
    <source>
        <dbReference type="RuleBase" id="RU368024"/>
    </source>
</evidence>
<accession>A0A1Y2BQQ7</accession>
<keyword evidence="3 4" id="KW-0378">Hydrolase</keyword>
<dbReference type="AlphaFoldDB" id="A0A1Y2BQQ7"/>
<dbReference type="SUPFAM" id="SSF53474">
    <property type="entry name" value="alpha/beta-Hydrolases"/>
    <property type="match status" value="1"/>
</dbReference>
<keyword evidence="7" id="KW-1185">Reference proteome</keyword>
<dbReference type="Gene3D" id="3.40.50.1820">
    <property type="entry name" value="alpha/beta hydrolase"/>
    <property type="match status" value="1"/>
</dbReference>
<dbReference type="Proteomes" id="UP000193642">
    <property type="component" value="Unassembled WGS sequence"/>
</dbReference>
<evidence type="ECO:0000256" key="3">
    <source>
        <dbReference type="ARBA" id="ARBA00022801"/>
    </source>
</evidence>
<dbReference type="PRINTS" id="PR00862">
    <property type="entry name" value="PROLIGOPTASE"/>
</dbReference>
<keyword evidence="4" id="KW-0720">Serine protease</keyword>
<evidence type="ECO:0000256" key="2">
    <source>
        <dbReference type="ARBA" id="ARBA00010040"/>
    </source>
</evidence>
<dbReference type="InterPro" id="IPR029058">
    <property type="entry name" value="AB_hydrolase_fold"/>
</dbReference>
<comment type="similarity">
    <text evidence="1 4">Belongs to the peptidase S9A family.</text>
</comment>
<sequence length="675" mass="74912">MTLEPIPTAANVEASGFTASDIDPSLFASVSRYNSLEPTSLIGYANDSLGGIFVKRRVNRSDGRNGSEMFRIVENREVSQVTDLCSGDNLGANLYTWKSVKSGAVFLRDVDGCEAPDLWEGVLDASTKKWLFSQLTDNKSQKVKCGSIVVSQDELTLVFTWNKRDPKCSDIYTWKRSSANVSWKESQPVLAYKSTSGMMFPASFLKDGRLVLVHSASPSKNDTFFGTINENGEITEPLTHFKFPGVDETKQIRVSGLSKSDIDPEIVYVTSNAYSDTFTLVEINHANNTVRHITTPDEDSLIPSRWDVGDFISVGSNVLFSFNENGKDIQYALDVPSWTIRPLPDFVGVISKVCVDRRNPETTNTVSYSVDTPSHPSLLYELNLETMQRTEYQVGVSKLADESNSSVDTDLPPELITFKSFDGLEISAFMYLPPPSKATSKIPVLVYVHGGPTSQYRPTYLPGSNALSMRHLTNEMGIACICPNIRGSTGYGTSFMEADDRLKRKDALKDIESLVHWIKSQPQFDDSRVAIMGRSYGGWATLAALVFFPDLFKCGLATCGISNYLTFFENTGPWRADNRRKEYGDERIPEEREFLLEISPALHADKIRVPVFLGIGENDTRVPLGEAVSMGNVLEGNGNTVWLMVGKKEGHMFKQRSVKDFHGVASAAFLQKFLL</sequence>
<dbReference type="GO" id="GO:0004252">
    <property type="term" value="F:serine-type endopeptidase activity"/>
    <property type="evidence" value="ECO:0007669"/>
    <property type="project" value="UniProtKB-UniRule"/>
</dbReference>
<dbReference type="SUPFAM" id="SSF82171">
    <property type="entry name" value="DPP6 N-terminal domain-like"/>
    <property type="match status" value="1"/>
</dbReference>
<dbReference type="OrthoDB" id="43744at2759"/>
<dbReference type="GO" id="GO:0006508">
    <property type="term" value="P:proteolysis"/>
    <property type="evidence" value="ECO:0007669"/>
    <property type="project" value="UniProtKB-KW"/>
</dbReference>
<evidence type="ECO:0000313" key="6">
    <source>
        <dbReference type="EMBL" id="ORY37070.1"/>
    </source>
</evidence>
<evidence type="ECO:0000313" key="7">
    <source>
        <dbReference type="Proteomes" id="UP000193642"/>
    </source>
</evidence>
<keyword evidence="4" id="KW-0645">Protease</keyword>
<reference evidence="6 7" key="1">
    <citation type="submission" date="2016-07" db="EMBL/GenBank/DDBJ databases">
        <title>Pervasive Adenine N6-methylation of Active Genes in Fungi.</title>
        <authorList>
            <consortium name="DOE Joint Genome Institute"/>
            <person name="Mondo S.J."/>
            <person name="Dannebaum R.O."/>
            <person name="Kuo R.C."/>
            <person name="Labutti K."/>
            <person name="Haridas S."/>
            <person name="Kuo A."/>
            <person name="Salamov A."/>
            <person name="Ahrendt S.R."/>
            <person name="Lipzen A."/>
            <person name="Sullivan W."/>
            <person name="Andreopoulos W.B."/>
            <person name="Clum A."/>
            <person name="Lindquist E."/>
            <person name="Daum C."/>
            <person name="Ramamoorthy G.K."/>
            <person name="Gryganskyi A."/>
            <person name="Culley D."/>
            <person name="Magnuson J.K."/>
            <person name="James T.Y."/>
            <person name="O'Malley M.A."/>
            <person name="Stajich J.E."/>
            <person name="Spatafora J.W."/>
            <person name="Visel A."/>
            <person name="Grigoriev I.V."/>
        </authorList>
    </citation>
    <scope>NUCLEOTIDE SEQUENCE [LARGE SCALE GENOMIC DNA]</scope>
    <source>
        <strain evidence="6 7">JEL800</strain>
    </source>
</reference>
<evidence type="ECO:0000256" key="1">
    <source>
        <dbReference type="ARBA" id="ARBA00005228"/>
    </source>
</evidence>
<gene>
    <name evidence="6" type="ORF">BCR33DRAFT_769981</name>
</gene>
<dbReference type="EC" id="3.4.21.-" evidence="4"/>
<organism evidence="6 7">
    <name type="scientific">Rhizoclosmatium globosum</name>
    <dbReference type="NCBI Taxonomy" id="329046"/>
    <lineage>
        <taxon>Eukaryota</taxon>
        <taxon>Fungi</taxon>
        <taxon>Fungi incertae sedis</taxon>
        <taxon>Chytridiomycota</taxon>
        <taxon>Chytridiomycota incertae sedis</taxon>
        <taxon>Chytridiomycetes</taxon>
        <taxon>Chytridiales</taxon>
        <taxon>Chytriomycetaceae</taxon>
        <taxon>Rhizoclosmatium</taxon>
    </lineage>
</organism>
<dbReference type="InterPro" id="IPR001375">
    <property type="entry name" value="Peptidase_S9_cat"/>
</dbReference>
<dbReference type="EMBL" id="MCGO01000052">
    <property type="protein sequence ID" value="ORY37070.1"/>
    <property type="molecule type" value="Genomic_DNA"/>
</dbReference>
<dbReference type="STRING" id="329046.A0A1Y2BQQ7"/>
<evidence type="ECO:0000259" key="5">
    <source>
        <dbReference type="Pfam" id="PF00326"/>
    </source>
</evidence>
<proteinExistence type="inferred from homology"/>
<comment type="similarity">
    <text evidence="2">Belongs to the peptidase S9C family.</text>
</comment>
<dbReference type="PANTHER" id="PTHR42776">
    <property type="entry name" value="SERINE PEPTIDASE S9 FAMILY MEMBER"/>
    <property type="match status" value="1"/>
</dbReference>
<feature type="domain" description="Peptidase S9 prolyl oligopeptidase catalytic" evidence="5">
    <location>
        <begin position="472"/>
        <end position="665"/>
    </location>
</feature>
<dbReference type="InterPro" id="IPR002470">
    <property type="entry name" value="Peptidase_S9A"/>
</dbReference>
<protein>
    <recommendedName>
        <fullName evidence="4">Prolyl endopeptidase</fullName>
        <ecNumber evidence="4">3.4.21.-</ecNumber>
    </recommendedName>
</protein>